<feature type="compositionally biased region" description="Polar residues" evidence="1">
    <location>
        <begin position="148"/>
        <end position="162"/>
    </location>
</feature>
<evidence type="ECO:0000313" key="3">
    <source>
        <dbReference type="Proteomes" id="UP000318571"/>
    </source>
</evidence>
<accession>A0A553PAG7</accession>
<protein>
    <submittedName>
        <fullName evidence="2">Uncharacterized protein</fullName>
    </submittedName>
</protein>
<comment type="caution">
    <text evidence="2">The sequence shown here is derived from an EMBL/GenBank/DDBJ whole genome shotgun (WGS) entry which is preliminary data.</text>
</comment>
<dbReference type="EMBL" id="VCGU01000005">
    <property type="protein sequence ID" value="TRY74658.1"/>
    <property type="molecule type" value="Genomic_DNA"/>
</dbReference>
<feature type="compositionally biased region" description="Low complexity" evidence="1">
    <location>
        <begin position="83"/>
        <end position="147"/>
    </location>
</feature>
<reference evidence="2 3" key="1">
    <citation type="journal article" date="2018" name="Nat. Ecol. Evol.">
        <title>Genomic signatures of mitonuclear coevolution across populations of Tigriopus californicus.</title>
        <authorList>
            <person name="Barreto F.S."/>
            <person name="Watson E.T."/>
            <person name="Lima T.G."/>
            <person name="Willett C.S."/>
            <person name="Edmands S."/>
            <person name="Li W."/>
            <person name="Burton R.S."/>
        </authorList>
    </citation>
    <scope>NUCLEOTIDE SEQUENCE [LARGE SCALE GENOMIC DNA]</scope>
    <source>
        <strain evidence="2 3">San Diego</strain>
    </source>
</reference>
<evidence type="ECO:0000256" key="1">
    <source>
        <dbReference type="SAM" id="MobiDB-lite"/>
    </source>
</evidence>
<name>A0A553PAG7_TIGCA</name>
<feature type="compositionally biased region" description="Basic and acidic residues" evidence="1">
    <location>
        <begin position="204"/>
        <end position="214"/>
    </location>
</feature>
<feature type="compositionally biased region" description="Low complexity" evidence="1">
    <location>
        <begin position="39"/>
        <end position="59"/>
    </location>
</feature>
<proteinExistence type="predicted"/>
<feature type="compositionally biased region" description="Low complexity" evidence="1">
    <location>
        <begin position="1"/>
        <end position="26"/>
    </location>
</feature>
<dbReference type="Proteomes" id="UP000318571">
    <property type="component" value="Chromosome 2"/>
</dbReference>
<feature type="compositionally biased region" description="Low complexity" evidence="1">
    <location>
        <begin position="163"/>
        <end position="178"/>
    </location>
</feature>
<feature type="region of interest" description="Disordered" evidence="1">
    <location>
        <begin position="1"/>
        <end position="178"/>
    </location>
</feature>
<keyword evidence="3" id="KW-1185">Reference proteome</keyword>
<evidence type="ECO:0000313" key="2">
    <source>
        <dbReference type="EMBL" id="TRY74658.1"/>
    </source>
</evidence>
<gene>
    <name evidence="2" type="ORF">TCAL_16816</name>
</gene>
<organism evidence="2 3">
    <name type="scientific">Tigriopus californicus</name>
    <name type="common">Marine copepod</name>
    <dbReference type="NCBI Taxonomy" id="6832"/>
    <lineage>
        <taxon>Eukaryota</taxon>
        <taxon>Metazoa</taxon>
        <taxon>Ecdysozoa</taxon>
        <taxon>Arthropoda</taxon>
        <taxon>Crustacea</taxon>
        <taxon>Multicrustacea</taxon>
        <taxon>Hexanauplia</taxon>
        <taxon>Copepoda</taxon>
        <taxon>Harpacticoida</taxon>
        <taxon>Harpacticidae</taxon>
        <taxon>Tigriopus</taxon>
    </lineage>
</organism>
<feature type="region of interest" description="Disordered" evidence="1">
    <location>
        <begin position="204"/>
        <end position="272"/>
    </location>
</feature>
<sequence>MDSVVTASTSPTSAATNTTPLNTTNNHNGATSSPTPWRPSSAMSSPLASSSYMSYKSSSQYNPRRDLGPTRPGSITPIVRKISGPLSSPSPHPTSSANSSLPSASPGSLATSSGASSTSTARPGVTAAVGTSTTASDTTDVSVGTSAPTLSPGSLTNGTTGKNSIFNYGNNNNNHKITNQTTKAGASVSSQTSVNRNSGVEFFPRFEERPRENSLSRGQLIEEADEPDTSPTDKFNTGGDIQADLMANAEDKSTQTDTSALSKSSKNKCNLQ</sequence>
<dbReference type="AlphaFoldDB" id="A0A553PAG7"/>
<feature type="compositionally biased region" description="Polar residues" evidence="1">
    <location>
        <begin position="255"/>
        <end position="272"/>
    </location>
</feature>